<dbReference type="CDD" id="cd02696">
    <property type="entry name" value="MurNAc-LAA"/>
    <property type="match status" value="1"/>
</dbReference>
<dbReference type="InterPro" id="IPR017293">
    <property type="entry name" value="N-acetylmuramoyl-L-ala_amidase"/>
</dbReference>
<dbReference type="PANTHER" id="PTHR30404">
    <property type="entry name" value="N-ACETYLMURAMOYL-L-ALANINE AMIDASE"/>
    <property type="match status" value="1"/>
</dbReference>
<dbReference type="SMART" id="SM00646">
    <property type="entry name" value="Ami_3"/>
    <property type="match status" value="1"/>
</dbReference>
<reference evidence="4 5" key="1">
    <citation type="submission" date="2015-01" db="EMBL/GenBank/DDBJ databases">
        <title>Comparative genomics of the lactic acid bacteria isolated from the honey bee gut.</title>
        <authorList>
            <person name="Ellegaard K.M."/>
            <person name="Tamarit D."/>
            <person name="Javelind E."/>
            <person name="Olofsson T."/>
            <person name="Andersson S.G."/>
            <person name="Vasquez A."/>
        </authorList>
    </citation>
    <scope>NUCLEOTIDE SEQUENCE [LARGE SCALE GENOMIC DNA]</scope>
    <source>
        <strain evidence="4 5">Bin4</strain>
    </source>
</reference>
<dbReference type="Gene3D" id="3.40.630.40">
    <property type="entry name" value="Zn-dependent exopeptidases"/>
    <property type="match status" value="1"/>
</dbReference>
<dbReference type="GO" id="GO:0030288">
    <property type="term" value="C:outer membrane-bounded periplasmic space"/>
    <property type="evidence" value="ECO:0007669"/>
    <property type="project" value="TreeGrafter"/>
</dbReference>
<organism evidence="4 5">
    <name type="scientific">Bombilactobacillus mellifer</name>
    <dbReference type="NCBI Taxonomy" id="1218492"/>
    <lineage>
        <taxon>Bacteria</taxon>
        <taxon>Bacillati</taxon>
        <taxon>Bacillota</taxon>
        <taxon>Bacilli</taxon>
        <taxon>Lactobacillales</taxon>
        <taxon>Lactobacillaceae</taxon>
        <taxon>Bombilactobacillus</taxon>
    </lineage>
</organism>
<proteinExistence type="predicted"/>
<sequence>MKLSRQLRHQQHSHHFLYLLIILLIIISSMSTFAMAQANQVVVRANFLNVRVGPSLSYSTMTQVKRGETLTIIGQKNQWYQVRLASDKIGWVASWLIDNTEANASGNSLGVIKAPNTNVRQYPDSQAEVLGSLAQSQRVNIVYTQNEWSQILYNNTVGWIPNSEMIITDKVPSHIKNTQPNSHKDLNIQSVTTLQNNTKIYARASVDAPVTAHITDQTTLQYLGTKGDFYKIRLNSGDTGYIASRLVSISDTKHQIKSAATNLSEAVIVLDPGHGGRDTGALATSGKHFEKNYTLDVAERLQQKLHQTGANVVLTRSADHFVDLAPRARLSNKLSADAFISLHFDSTSNKSQASGLTTYYYSRKKDFRLAQTIHQHLHKLALPDRGVFSEDYEVTRENEQPAILIEGGYINNPKDFKKINSPQYREQLAEAIYQGLVQYFK</sequence>
<keyword evidence="1" id="KW-0378">Hydrolase</keyword>
<keyword evidence="5" id="KW-1185">Reference proteome</keyword>
<evidence type="ECO:0000256" key="2">
    <source>
        <dbReference type="ARBA" id="ARBA00023316"/>
    </source>
</evidence>
<dbReference type="SUPFAM" id="SSF53187">
    <property type="entry name" value="Zn-dependent exopeptidases"/>
    <property type="match status" value="1"/>
</dbReference>
<dbReference type="PROSITE" id="PS51781">
    <property type="entry name" value="SH3B"/>
    <property type="match status" value="1"/>
</dbReference>
<dbReference type="PATRIC" id="fig|1218492.5.peg.921"/>
<dbReference type="SMART" id="SM00287">
    <property type="entry name" value="SH3b"/>
    <property type="match status" value="3"/>
</dbReference>
<protein>
    <submittedName>
        <fullName evidence="4">N-acetylmuramoyl-L-alanine amidase family protein</fullName>
    </submittedName>
</protein>
<dbReference type="InterPro" id="IPR003646">
    <property type="entry name" value="SH3-like_bac-type"/>
</dbReference>
<dbReference type="OrthoDB" id="9806267at2"/>
<dbReference type="GO" id="GO:0071555">
    <property type="term" value="P:cell wall organization"/>
    <property type="evidence" value="ECO:0007669"/>
    <property type="project" value="UniProtKB-KW"/>
</dbReference>
<evidence type="ECO:0000256" key="1">
    <source>
        <dbReference type="ARBA" id="ARBA00022801"/>
    </source>
</evidence>
<dbReference type="GO" id="GO:0009253">
    <property type="term" value="P:peptidoglycan catabolic process"/>
    <property type="evidence" value="ECO:0007669"/>
    <property type="project" value="InterPro"/>
</dbReference>
<dbReference type="InterPro" id="IPR002508">
    <property type="entry name" value="MurNAc-LAA_cat"/>
</dbReference>
<dbReference type="EMBL" id="JXJQ01000008">
    <property type="protein sequence ID" value="KJY61731.1"/>
    <property type="molecule type" value="Genomic_DNA"/>
</dbReference>
<dbReference type="Pfam" id="PF08239">
    <property type="entry name" value="SH3_3"/>
    <property type="match status" value="3"/>
</dbReference>
<evidence type="ECO:0000259" key="3">
    <source>
        <dbReference type="PROSITE" id="PS51781"/>
    </source>
</evidence>
<name>A0A0F4LW12_9LACO</name>
<evidence type="ECO:0000313" key="5">
    <source>
        <dbReference type="Proteomes" id="UP000033558"/>
    </source>
</evidence>
<dbReference type="RefSeq" id="WP_046316360.1">
    <property type="nucleotide sequence ID" value="NZ_JBHSZT010000001.1"/>
</dbReference>
<dbReference type="STRING" id="1218492.JG30_07830"/>
<dbReference type="PANTHER" id="PTHR30404:SF0">
    <property type="entry name" value="N-ACETYLMURAMOYL-L-ALANINE AMIDASE AMIC"/>
    <property type="match status" value="1"/>
</dbReference>
<dbReference type="Gene3D" id="2.30.30.40">
    <property type="entry name" value="SH3 Domains"/>
    <property type="match status" value="3"/>
</dbReference>
<evidence type="ECO:0000313" key="4">
    <source>
        <dbReference type="EMBL" id="KJY61731.1"/>
    </source>
</evidence>
<gene>
    <name evidence="4" type="primary">ami</name>
    <name evidence="4" type="ORF">JG30_07830</name>
</gene>
<comment type="caution">
    <text evidence="4">The sequence shown here is derived from an EMBL/GenBank/DDBJ whole genome shotgun (WGS) entry which is preliminary data.</text>
</comment>
<dbReference type="Proteomes" id="UP000033558">
    <property type="component" value="Unassembled WGS sequence"/>
</dbReference>
<dbReference type="AlphaFoldDB" id="A0A0F4LW12"/>
<keyword evidence="2" id="KW-0961">Cell wall biogenesis/degradation</keyword>
<dbReference type="GO" id="GO:0008745">
    <property type="term" value="F:N-acetylmuramoyl-L-alanine amidase activity"/>
    <property type="evidence" value="ECO:0007669"/>
    <property type="project" value="InterPro"/>
</dbReference>
<accession>A0A0F4LW12</accession>
<dbReference type="HOGENOM" id="CLU_014322_1_0_9"/>
<dbReference type="Pfam" id="PF01520">
    <property type="entry name" value="Amidase_3"/>
    <property type="match status" value="1"/>
</dbReference>
<dbReference type="InterPro" id="IPR050695">
    <property type="entry name" value="N-acetylmuramoyl_amidase_3"/>
</dbReference>
<dbReference type="PIRSF" id="PIRSF037846">
    <property type="entry name" value="Autolysin_YrvJ_prd"/>
    <property type="match status" value="1"/>
</dbReference>
<feature type="domain" description="SH3b" evidence="3">
    <location>
        <begin position="37"/>
        <end position="100"/>
    </location>
</feature>